<reference evidence="2 3" key="1">
    <citation type="journal article" date="2017" name="Gigascience">
        <title>Genome sequence of the small brown planthopper, Laodelphax striatellus.</title>
        <authorList>
            <person name="Zhu J."/>
            <person name="Jiang F."/>
            <person name="Wang X."/>
            <person name="Yang P."/>
            <person name="Bao Y."/>
            <person name="Zhao W."/>
            <person name="Wang W."/>
            <person name="Lu H."/>
            <person name="Wang Q."/>
            <person name="Cui N."/>
            <person name="Li J."/>
            <person name="Chen X."/>
            <person name="Luo L."/>
            <person name="Yu J."/>
            <person name="Kang L."/>
            <person name="Cui F."/>
        </authorList>
    </citation>
    <scope>NUCLEOTIDE SEQUENCE [LARGE SCALE GENOMIC DNA]</scope>
    <source>
        <strain evidence="2">Lst14</strain>
    </source>
</reference>
<evidence type="ECO:0000256" key="1">
    <source>
        <dbReference type="SAM" id="MobiDB-lite"/>
    </source>
</evidence>
<organism evidence="2 3">
    <name type="scientific">Laodelphax striatellus</name>
    <name type="common">Small brown planthopper</name>
    <name type="synonym">Delphax striatella</name>
    <dbReference type="NCBI Taxonomy" id="195883"/>
    <lineage>
        <taxon>Eukaryota</taxon>
        <taxon>Metazoa</taxon>
        <taxon>Ecdysozoa</taxon>
        <taxon>Arthropoda</taxon>
        <taxon>Hexapoda</taxon>
        <taxon>Insecta</taxon>
        <taxon>Pterygota</taxon>
        <taxon>Neoptera</taxon>
        <taxon>Paraneoptera</taxon>
        <taxon>Hemiptera</taxon>
        <taxon>Auchenorrhyncha</taxon>
        <taxon>Fulgoroidea</taxon>
        <taxon>Delphacidae</taxon>
        <taxon>Criomorphinae</taxon>
        <taxon>Laodelphax</taxon>
    </lineage>
</organism>
<dbReference type="InParanoid" id="A0A482X0P5"/>
<dbReference type="Proteomes" id="UP000291343">
    <property type="component" value="Unassembled WGS sequence"/>
</dbReference>
<accession>A0A482X0P5</accession>
<feature type="compositionally biased region" description="Acidic residues" evidence="1">
    <location>
        <begin position="270"/>
        <end position="284"/>
    </location>
</feature>
<feature type="region of interest" description="Disordered" evidence="1">
    <location>
        <begin position="139"/>
        <end position="179"/>
    </location>
</feature>
<feature type="compositionally biased region" description="Acidic residues" evidence="1">
    <location>
        <begin position="350"/>
        <end position="376"/>
    </location>
</feature>
<dbReference type="AlphaFoldDB" id="A0A482X0P5"/>
<sequence>MGCASSAPFNPGAVANDAPTDAANGDGGGGGFAAKLRRNASDIVDTTASSVMGEAERIKDGAVTKMQDMGETIQETAEEAVDKVTDKLTSTFKDLTSAAEEKAAEVEEGAAEAETAIAEAKARAEEDIENEVRNMVEDLEQELPPPDMPPSDGEKPAASDSSQHLQDGDPQQDGSVVTGVIITELASDEAPPDTAEVNLGFVEVPSGSDGELLGTPRDALEREIEGSPPPSAIPRPASALQENIQPHAVPFPFANLTEATTTNEQKEGEETGENGGEEQTEAQDDETRAESPAYEEIINVESNNDNASISELNNNEPIKDEGTDENDDATLENNNIETVDNPSSPVQNETTEEPATNEEDQKDENDNDKEKEEDDSDKEKEENDDGTEKDVENS</sequence>
<dbReference type="EMBL" id="QKKF02019844">
    <property type="protein sequence ID" value="RZF39384.1"/>
    <property type="molecule type" value="Genomic_DNA"/>
</dbReference>
<proteinExistence type="predicted"/>
<name>A0A482X0P5_LAOST</name>
<gene>
    <name evidence="2" type="ORF">LSTR_LSTR000905</name>
</gene>
<feature type="region of interest" description="Disordered" evidence="1">
    <location>
        <begin position="1"/>
        <end position="32"/>
    </location>
</feature>
<feature type="compositionally biased region" description="Low complexity" evidence="1">
    <location>
        <begin position="15"/>
        <end position="24"/>
    </location>
</feature>
<evidence type="ECO:0000313" key="2">
    <source>
        <dbReference type="EMBL" id="RZF39384.1"/>
    </source>
</evidence>
<comment type="caution">
    <text evidence="2">The sequence shown here is derived from an EMBL/GenBank/DDBJ whole genome shotgun (WGS) entry which is preliminary data.</text>
</comment>
<feature type="compositionally biased region" description="Basic and acidic residues" evidence="1">
    <location>
        <begin position="377"/>
        <end position="394"/>
    </location>
</feature>
<feature type="compositionally biased region" description="Polar residues" evidence="1">
    <location>
        <begin position="331"/>
        <end position="347"/>
    </location>
</feature>
<dbReference type="SMR" id="A0A482X0P5"/>
<keyword evidence="3" id="KW-1185">Reference proteome</keyword>
<feature type="region of interest" description="Disordered" evidence="1">
    <location>
        <begin position="249"/>
        <end position="394"/>
    </location>
</feature>
<evidence type="ECO:0000313" key="3">
    <source>
        <dbReference type="Proteomes" id="UP000291343"/>
    </source>
</evidence>
<dbReference type="OrthoDB" id="10494926at2759"/>
<protein>
    <submittedName>
        <fullName evidence="2">Uncharacterized protein</fullName>
    </submittedName>
</protein>
<feature type="region of interest" description="Disordered" evidence="1">
    <location>
        <begin position="202"/>
        <end position="236"/>
    </location>
</feature>
<feature type="compositionally biased region" description="Polar residues" evidence="1">
    <location>
        <begin position="300"/>
        <end position="316"/>
    </location>
</feature>